<evidence type="ECO:0000313" key="1">
    <source>
        <dbReference type="EMBL" id="VAW75297.1"/>
    </source>
</evidence>
<organism evidence="1">
    <name type="scientific">hydrothermal vent metagenome</name>
    <dbReference type="NCBI Taxonomy" id="652676"/>
    <lineage>
        <taxon>unclassified sequences</taxon>
        <taxon>metagenomes</taxon>
        <taxon>ecological metagenomes</taxon>
    </lineage>
</organism>
<sequence>MLLEILPDSLYGSSNIKVVFKNRSSSIIYKSLSKSLLNKKMVLATSAILVVVNGEQTISKYDSGDLVVNENEMVLLPKKIYIVSQIL</sequence>
<dbReference type="EMBL" id="UOFL01000078">
    <property type="protein sequence ID" value="VAW75297.1"/>
    <property type="molecule type" value="Genomic_DNA"/>
</dbReference>
<dbReference type="AlphaFoldDB" id="A0A3B0YIC4"/>
<evidence type="ECO:0008006" key="2">
    <source>
        <dbReference type="Google" id="ProtNLM"/>
    </source>
</evidence>
<proteinExistence type="predicted"/>
<accession>A0A3B0YIC4</accession>
<protein>
    <recommendedName>
        <fullName evidence="2">Mannose-6-phosphate isomerase</fullName>
    </recommendedName>
</protein>
<reference evidence="1" key="1">
    <citation type="submission" date="2018-06" db="EMBL/GenBank/DDBJ databases">
        <authorList>
            <person name="Zhirakovskaya E."/>
        </authorList>
    </citation>
    <scope>NUCLEOTIDE SEQUENCE</scope>
</reference>
<name>A0A3B0YIC4_9ZZZZ</name>
<gene>
    <name evidence="1" type="ORF">MNBD_GAMMA12-2722</name>
</gene>